<dbReference type="PROSITE" id="PS01124">
    <property type="entry name" value="HTH_ARAC_FAMILY_2"/>
    <property type="match status" value="1"/>
</dbReference>
<name>A0A502KUD0_9GAMM</name>
<accession>A0A502KUD0</accession>
<keyword evidence="2" id="KW-0238">DNA-binding</keyword>
<dbReference type="InterPro" id="IPR009057">
    <property type="entry name" value="Homeodomain-like_sf"/>
</dbReference>
<proteinExistence type="predicted"/>
<dbReference type="PANTHER" id="PTHR43280:SF27">
    <property type="entry name" value="TRANSCRIPTIONAL REGULATOR MTLR"/>
    <property type="match status" value="1"/>
</dbReference>
<comment type="caution">
    <text evidence="5">The sequence shown here is derived from an EMBL/GenBank/DDBJ whole genome shotgun (WGS) entry which is preliminary data.</text>
</comment>
<dbReference type="Proteomes" id="UP000315303">
    <property type="component" value="Unassembled WGS sequence"/>
</dbReference>
<dbReference type="PROSITE" id="PS00041">
    <property type="entry name" value="HTH_ARAC_FAMILY_1"/>
    <property type="match status" value="1"/>
</dbReference>
<organism evidence="5 6">
    <name type="scientific">Litorilituus lipolyticus</name>
    <dbReference type="NCBI Taxonomy" id="2491017"/>
    <lineage>
        <taxon>Bacteria</taxon>
        <taxon>Pseudomonadati</taxon>
        <taxon>Pseudomonadota</taxon>
        <taxon>Gammaproteobacteria</taxon>
        <taxon>Alteromonadales</taxon>
        <taxon>Colwelliaceae</taxon>
        <taxon>Litorilituus</taxon>
    </lineage>
</organism>
<dbReference type="SUPFAM" id="SSF46689">
    <property type="entry name" value="Homeodomain-like"/>
    <property type="match status" value="2"/>
</dbReference>
<dbReference type="Pfam" id="PF12833">
    <property type="entry name" value="HTH_18"/>
    <property type="match status" value="1"/>
</dbReference>
<feature type="domain" description="HTH araC/xylS-type" evidence="4">
    <location>
        <begin position="183"/>
        <end position="281"/>
    </location>
</feature>
<evidence type="ECO:0000256" key="1">
    <source>
        <dbReference type="ARBA" id="ARBA00023015"/>
    </source>
</evidence>
<dbReference type="Gene3D" id="1.10.10.60">
    <property type="entry name" value="Homeodomain-like"/>
    <property type="match status" value="2"/>
</dbReference>
<sequence>MKLMFEKVLPTENASWRYWLYELDNIDFNWHYHPEYEICLTLHSSGQRYVGDSIENYGDFDLTLLGPHLPHTWCSTPREDGKQQQVYVAQIPVAWLEQLTAMPDLIALKPLLESSRQGLKFSQSVAKKVTSIFISMAKAPPSQRFIGLLEVLQLMLDDKKAQTLSSSGYNISITSDPSTDKLDKIIRHLHQHYTDNLKAEDLAKLVHMSTNHFHRFFKQRTEQTFTELVNQLRISKACSLLINSSMPVTTISDICGFNNISNFNRRFLQFKEVTPSQFRKLYMMH</sequence>
<dbReference type="RefSeq" id="WP_140603422.1">
    <property type="nucleotide sequence ID" value="NZ_SAWY01000020.1"/>
</dbReference>
<dbReference type="GO" id="GO:0043565">
    <property type="term" value="F:sequence-specific DNA binding"/>
    <property type="evidence" value="ECO:0007669"/>
    <property type="project" value="InterPro"/>
</dbReference>
<keyword evidence="3" id="KW-0804">Transcription</keyword>
<dbReference type="GO" id="GO:0003700">
    <property type="term" value="F:DNA-binding transcription factor activity"/>
    <property type="evidence" value="ECO:0007669"/>
    <property type="project" value="InterPro"/>
</dbReference>
<evidence type="ECO:0000256" key="3">
    <source>
        <dbReference type="ARBA" id="ARBA00023163"/>
    </source>
</evidence>
<reference evidence="5 6" key="1">
    <citation type="submission" date="2019-01" db="EMBL/GenBank/DDBJ databases">
        <title>Litorilituus lipolytica sp. nov., isolated from intertidal sand of the Yellow Sea in China.</title>
        <authorList>
            <person name="Liu A."/>
        </authorList>
    </citation>
    <scope>NUCLEOTIDE SEQUENCE [LARGE SCALE GENOMIC DNA]</scope>
    <source>
        <strain evidence="5 6">RZ04</strain>
    </source>
</reference>
<keyword evidence="1" id="KW-0805">Transcription regulation</keyword>
<evidence type="ECO:0000256" key="2">
    <source>
        <dbReference type="ARBA" id="ARBA00023125"/>
    </source>
</evidence>
<gene>
    <name evidence="5" type="ORF">EPA86_10680</name>
</gene>
<evidence type="ECO:0000259" key="4">
    <source>
        <dbReference type="PROSITE" id="PS01124"/>
    </source>
</evidence>
<dbReference type="EMBL" id="SAWY01000020">
    <property type="protein sequence ID" value="TPH15268.1"/>
    <property type="molecule type" value="Genomic_DNA"/>
</dbReference>
<dbReference type="InterPro" id="IPR018060">
    <property type="entry name" value="HTH_AraC"/>
</dbReference>
<dbReference type="SMART" id="SM00342">
    <property type="entry name" value="HTH_ARAC"/>
    <property type="match status" value="1"/>
</dbReference>
<dbReference type="AlphaFoldDB" id="A0A502KUD0"/>
<evidence type="ECO:0000313" key="5">
    <source>
        <dbReference type="EMBL" id="TPH15268.1"/>
    </source>
</evidence>
<keyword evidence="6" id="KW-1185">Reference proteome</keyword>
<evidence type="ECO:0000313" key="6">
    <source>
        <dbReference type="Proteomes" id="UP000315303"/>
    </source>
</evidence>
<dbReference type="PANTHER" id="PTHR43280">
    <property type="entry name" value="ARAC-FAMILY TRANSCRIPTIONAL REGULATOR"/>
    <property type="match status" value="1"/>
</dbReference>
<dbReference type="InterPro" id="IPR018062">
    <property type="entry name" value="HTH_AraC-typ_CS"/>
</dbReference>
<dbReference type="OrthoDB" id="9816011at2"/>
<protein>
    <submittedName>
        <fullName evidence="5">AraC family transcriptional regulator</fullName>
    </submittedName>
</protein>